<evidence type="ECO:0000256" key="2">
    <source>
        <dbReference type="ARBA" id="ARBA00009152"/>
    </source>
</evidence>
<comment type="caution">
    <text evidence="10">The sequence shown here is derived from an EMBL/GenBank/DDBJ whole genome shotgun (WGS) entry which is preliminary data.</text>
</comment>
<evidence type="ECO:0000256" key="8">
    <source>
        <dbReference type="RuleBase" id="RU366003"/>
    </source>
</evidence>
<dbReference type="GO" id="GO:0005737">
    <property type="term" value="C:cytoplasm"/>
    <property type="evidence" value="ECO:0007669"/>
    <property type="project" value="TreeGrafter"/>
</dbReference>
<dbReference type="SMART" id="SM00481">
    <property type="entry name" value="POLIIIAc"/>
    <property type="match status" value="1"/>
</dbReference>
<comment type="pathway">
    <text evidence="1 8">Amino-acid biosynthesis; L-histidine biosynthesis; L-histidine from 5-phospho-alpha-D-ribose 1-diphosphate: step 8/9.</text>
</comment>
<proteinExistence type="inferred from homology"/>
<dbReference type="NCBIfam" id="TIGR01856">
    <property type="entry name" value="hisJ_fam"/>
    <property type="match status" value="1"/>
</dbReference>
<feature type="domain" description="Polymerase/histidinol phosphatase N-terminal" evidence="9">
    <location>
        <begin position="7"/>
        <end position="87"/>
    </location>
</feature>
<comment type="similarity">
    <text evidence="2 8">Belongs to the PHP hydrolase family. HisK subfamily.</text>
</comment>
<evidence type="ECO:0000313" key="10">
    <source>
        <dbReference type="EMBL" id="HJB75349.1"/>
    </source>
</evidence>
<dbReference type="Proteomes" id="UP000823877">
    <property type="component" value="Unassembled WGS sequence"/>
</dbReference>
<accession>A0A9D2MJF0</accession>
<reference evidence="10" key="2">
    <citation type="submission" date="2021-04" db="EMBL/GenBank/DDBJ databases">
        <authorList>
            <person name="Gilroy R."/>
        </authorList>
    </citation>
    <scope>NUCLEOTIDE SEQUENCE</scope>
    <source>
        <strain evidence="10">CHK188-16595</strain>
    </source>
</reference>
<dbReference type="GO" id="GO:0000105">
    <property type="term" value="P:L-histidine biosynthetic process"/>
    <property type="evidence" value="ECO:0007669"/>
    <property type="project" value="UniProtKB-UniRule"/>
</dbReference>
<dbReference type="InterPro" id="IPR010140">
    <property type="entry name" value="Histidinol_P_phosphatase_HisJ"/>
</dbReference>
<keyword evidence="4 8" id="KW-0028">Amino-acid biosynthesis</keyword>
<dbReference type="InterPro" id="IPR016195">
    <property type="entry name" value="Pol/histidinol_Pase-like"/>
</dbReference>
<evidence type="ECO:0000256" key="7">
    <source>
        <dbReference type="ARBA" id="ARBA00049158"/>
    </source>
</evidence>
<evidence type="ECO:0000256" key="6">
    <source>
        <dbReference type="ARBA" id="ARBA00023102"/>
    </source>
</evidence>
<evidence type="ECO:0000256" key="3">
    <source>
        <dbReference type="ARBA" id="ARBA00013085"/>
    </source>
</evidence>
<comment type="catalytic activity">
    <reaction evidence="7 8">
        <text>L-histidinol phosphate + H2O = L-histidinol + phosphate</text>
        <dbReference type="Rhea" id="RHEA:14465"/>
        <dbReference type="ChEBI" id="CHEBI:15377"/>
        <dbReference type="ChEBI" id="CHEBI:43474"/>
        <dbReference type="ChEBI" id="CHEBI:57699"/>
        <dbReference type="ChEBI" id="CHEBI:57980"/>
        <dbReference type="EC" id="3.1.3.15"/>
    </reaction>
</comment>
<keyword evidence="6 8" id="KW-0368">Histidine biosynthesis</keyword>
<evidence type="ECO:0000256" key="1">
    <source>
        <dbReference type="ARBA" id="ARBA00004970"/>
    </source>
</evidence>
<dbReference type="PANTHER" id="PTHR21039:SF0">
    <property type="entry name" value="HISTIDINOL-PHOSPHATASE"/>
    <property type="match status" value="1"/>
</dbReference>
<gene>
    <name evidence="10" type="ORF">IAA37_06715</name>
</gene>
<dbReference type="InterPro" id="IPR004013">
    <property type="entry name" value="PHP_dom"/>
</dbReference>
<dbReference type="InterPro" id="IPR003141">
    <property type="entry name" value="Pol/His_phosphatase_N"/>
</dbReference>
<dbReference type="Pfam" id="PF02811">
    <property type="entry name" value="PHP"/>
    <property type="match status" value="1"/>
</dbReference>
<protein>
    <recommendedName>
        <fullName evidence="3 8">Histidinol-phosphatase</fullName>
        <shortName evidence="8">HolPase</shortName>
        <ecNumber evidence="3 8">3.1.3.15</ecNumber>
    </recommendedName>
</protein>
<dbReference type="PANTHER" id="PTHR21039">
    <property type="entry name" value="HISTIDINOL PHOSPHATASE-RELATED"/>
    <property type="match status" value="1"/>
</dbReference>
<sequence>MKYKNFYDLHTHSEHSFDGHHSCSLMCETAVEKGLQGIALTDHCEIDSKDCDFDKLCGNQFFDTSKCAYVFEDSIKVFRGIEMGQAIYNKPLAESILNKYKYDFVLGSIHNLENMEDFFFLDYKDYDVYELLQKYFETIYKLCEWNKFDSLAHLTYPLRYITGKYKIDVDLSRFKEIIDEILALLIKNEKALEINTSGYFNELKDILPNAEIVKRYKELGGNYITIGSDSHFCDKIGMGIEQGMDAALKCGFTHITVYKNRQPQFIEIK</sequence>
<evidence type="ECO:0000259" key="9">
    <source>
        <dbReference type="SMART" id="SM00481"/>
    </source>
</evidence>
<evidence type="ECO:0000313" key="11">
    <source>
        <dbReference type="Proteomes" id="UP000823877"/>
    </source>
</evidence>
<organism evidence="10 11">
    <name type="scientific">Candidatus Eubacterium faecale</name>
    <dbReference type="NCBI Taxonomy" id="2838568"/>
    <lineage>
        <taxon>Bacteria</taxon>
        <taxon>Bacillati</taxon>
        <taxon>Bacillota</taxon>
        <taxon>Clostridia</taxon>
        <taxon>Eubacteriales</taxon>
        <taxon>Eubacteriaceae</taxon>
        <taxon>Eubacterium</taxon>
    </lineage>
</organism>
<dbReference type="EC" id="3.1.3.15" evidence="3 8"/>
<dbReference type="SUPFAM" id="SSF89550">
    <property type="entry name" value="PHP domain-like"/>
    <property type="match status" value="1"/>
</dbReference>
<dbReference type="Gene3D" id="3.20.20.140">
    <property type="entry name" value="Metal-dependent hydrolases"/>
    <property type="match status" value="1"/>
</dbReference>
<dbReference type="AlphaFoldDB" id="A0A9D2MJF0"/>
<evidence type="ECO:0000256" key="4">
    <source>
        <dbReference type="ARBA" id="ARBA00022605"/>
    </source>
</evidence>
<evidence type="ECO:0000256" key="5">
    <source>
        <dbReference type="ARBA" id="ARBA00022801"/>
    </source>
</evidence>
<keyword evidence="5 8" id="KW-0378">Hydrolase</keyword>
<name>A0A9D2MJF0_9FIRM</name>
<reference evidence="10" key="1">
    <citation type="journal article" date="2021" name="PeerJ">
        <title>Extensive microbial diversity within the chicken gut microbiome revealed by metagenomics and culture.</title>
        <authorList>
            <person name="Gilroy R."/>
            <person name="Ravi A."/>
            <person name="Getino M."/>
            <person name="Pursley I."/>
            <person name="Horton D.L."/>
            <person name="Alikhan N.F."/>
            <person name="Baker D."/>
            <person name="Gharbi K."/>
            <person name="Hall N."/>
            <person name="Watson M."/>
            <person name="Adriaenssens E.M."/>
            <person name="Foster-Nyarko E."/>
            <person name="Jarju S."/>
            <person name="Secka A."/>
            <person name="Antonio M."/>
            <person name="Oren A."/>
            <person name="Chaudhuri R.R."/>
            <person name="La Ragione R."/>
            <person name="Hildebrand F."/>
            <person name="Pallen M.J."/>
        </authorList>
    </citation>
    <scope>NUCLEOTIDE SEQUENCE</scope>
    <source>
        <strain evidence="10">CHK188-16595</strain>
    </source>
</reference>
<dbReference type="EMBL" id="DWXN01000012">
    <property type="protein sequence ID" value="HJB75349.1"/>
    <property type="molecule type" value="Genomic_DNA"/>
</dbReference>
<dbReference type="GO" id="GO:0004401">
    <property type="term" value="F:histidinol-phosphatase activity"/>
    <property type="evidence" value="ECO:0007669"/>
    <property type="project" value="UniProtKB-UniRule"/>
</dbReference>